<gene>
    <name evidence="1" type="ORF">LCGC14_3100950</name>
</gene>
<feature type="non-terminal residue" evidence="1">
    <location>
        <position position="1"/>
    </location>
</feature>
<sequence length="27" mass="2991">PQVNDINVLTKEENDLVEIVAKNLGII</sequence>
<dbReference type="AlphaFoldDB" id="A0A0F8WWM1"/>
<reference evidence="1" key="1">
    <citation type="journal article" date="2015" name="Nature">
        <title>Complex archaea that bridge the gap between prokaryotes and eukaryotes.</title>
        <authorList>
            <person name="Spang A."/>
            <person name="Saw J.H."/>
            <person name="Jorgensen S.L."/>
            <person name="Zaremba-Niedzwiedzka K."/>
            <person name="Martijn J."/>
            <person name="Lind A.E."/>
            <person name="van Eijk R."/>
            <person name="Schleper C."/>
            <person name="Guy L."/>
            <person name="Ettema T.J."/>
        </authorList>
    </citation>
    <scope>NUCLEOTIDE SEQUENCE</scope>
</reference>
<accession>A0A0F8WWM1</accession>
<proteinExistence type="predicted"/>
<dbReference type="EMBL" id="LAZR01066816">
    <property type="protein sequence ID" value="KKK52830.1"/>
    <property type="molecule type" value="Genomic_DNA"/>
</dbReference>
<comment type="caution">
    <text evidence="1">The sequence shown here is derived from an EMBL/GenBank/DDBJ whole genome shotgun (WGS) entry which is preliminary data.</text>
</comment>
<evidence type="ECO:0000313" key="1">
    <source>
        <dbReference type="EMBL" id="KKK52830.1"/>
    </source>
</evidence>
<organism evidence="1">
    <name type="scientific">marine sediment metagenome</name>
    <dbReference type="NCBI Taxonomy" id="412755"/>
    <lineage>
        <taxon>unclassified sequences</taxon>
        <taxon>metagenomes</taxon>
        <taxon>ecological metagenomes</taxon>
    </lineage>
</organism>
<protein>
    <submittedName>
        <fullName evidence="1">Uncharacterized protein</fullName>
    </submittedName>
</protein>
<name>A0A0F8WWM1_9ZZZZ</name>